<evidence type="ECO:0000256" key="7">
    <source>
        <dbReference type="ARBA" id="ARBA00023180"/>
    </source>
</evidence>
<dbReference type="InterPro" id="IPR039457">
    <property type="entry name" value="LYPD6-like"/>
</dbReference>
<keyword evidence="7" id="KW-0325">Glycoprotein</keyword>
<evidence type="ECO:0000256" key="5">
    <source>
        <dbReference type="ARBA" id="ARBA00023136"/>
    </source>
</evidence>
<dbReference type="InterPro" id="IPR045860">
    <property type="entry name" value="Snake_toxin-like_sf"/>
</dbReference>
<dbReference type="PANTHER" id="PTHR31171">
    <property type="entry name" value="LY6/PLAUR DOMAIN-CONTAINING PROTEIN 6"/>
    <property type="match status" value="1"/>
</dbReference>
<reference evidence="10" key="1">
    <citation type="submission" date="2025-08" db="UniProtKB">
        <authorList>
            <consortium name="RefSeq"/>
        </authorList>
    </citation>
    <scope>IDENTIFICATION</scope>
    <source>
        <tissue evidence="10">Sperm</tissue>
    </source>
</reference>
<evidence type="ECO:0000313" key="10">
    <source>
        <dbReference type="RefSeq" id="XP_032801841.1"/>
    </source>
</evidence>
<keyword evidence="3" id="KW-0336">GPI-anchor</keyword>
<dbReference type="PANTHER" id="PTHR31171:SF0">
    <property type="entry name" value="LY6_PLAUR DOMAIN-CONTAINING PROTEIN 6"/>
    <property type="match status" value="1"/>
</dbReference>
<keyword evidence="6" id="KW-1015">Disulfide bond</keyword>
<dbReference type="GO" id="GO:0005886">
    <property type="term" value="C:plasma membrane"/>
    <property type="evidence" value="ECO:0007669"/>
    <property type="project" value="UniProtKB-SubCell"/>
</dbReference>
<evidence type="ECO:0000256" key="8">
    <source>
        <dbReference type="ARBA" id="ARBA00023288"/>
    </source>
</evidence>
<dbReference type="Gene3D" id="2.10.60.10">
    <property type="entry name" value="CD59"/>
    <property type="match status" value="1"/>
</dbReference>
<dbReference type="Pfam" id="PF16975">
    <property type="entry name" value="UPAR_LY6_2"/>
    <property type="match status" value="1"/>
</dbReference>
<keyword evidence="4" id="KW-0732">Signal</keyword>
<evidence type="ECO:0000256" key="6">
    <source>
        <dbReference type="ARBA" id="ARBA00023157"/>
    </source>
</evidence>
<gene>
    <name evidence="10" type="primary">LOC116938610</name>
</gene>
<dbReference type="GO" id="GO:0030550">
    <property type="term" value="F:acetylcholine receptor inhibitor activity"/>
    <property type="evidence" value="ECO:0007669"/>
    <property type="project" value="TreeGrafter"/>
</dbReference>
<dbReference type="GO" id="GO:0090263">
    <property type="term" value="P:positive regulation of canonical Wnt signaling pathway"/>
    <property type="evidence" value="ECO:0007669"/>
    <property type="project" value="TreeGrafter"/>
</dbReference>
<comment type="subcellular location">
    <subcellularLocation>
        <location evidence="1">Cell membrane</location>
        <topology evidence="1">Lipid-anchor</topology>
        <topology evidence="1">GPI-anchor</topology>
    </subcellularLocation>
</comment>
<dbReference type="Proteomes" id="UP001318040">
    <property type="component" value="Chromosome 4"/>
</dbReference>
<sequence length="197" mass="22166">MTNNLKMDKNDVGSGRTPLPPACGLYLLFCCSWFYLGPDLAHARDFTAHDVVKLYPSTTPHPGGFKCFTCENARDNFECNRWAPDTYCPKESEYCHTRHVMAMDGRESVLVSKRCSQLRDCLPVGCQRISNGWIECLSCCEGSICNLPVPYNDSQAIFVTISLSSRVTPVVAHLQGVYGGYLAWLWVYTIMLESNTW</sequence>
<proteinExistence type="predicted"/>
<evidence type="ECO:0000256" key="2">
    <source>
        <dbReference type="ARBA" id="ARBA00022475"/>
    </source>
</evidence>
<evidence type="ECO:0000313" key="9">
    <source>
        <dbReference type="Proteomes" id="UP001318040"/>
    </source>
</evidence>
<dbReference type="SUPFAM" id="SSF57302">
    <property type="entry name" value="Snake toxin-like"/>
    <property type="match status" value="1"/>
</dbReference>
<organism evidence="9 10">
    <name type="scientific">Petromyzon marinus</name>
    <name type="common">Sea lamprey</name>
    <dbReference type="NCBI Taxonomy" id="7757"/>
    <lineage>
        <taxon>Eukaryota</taxon>
        <taxon>Metazoa</taxon>
        <taxon>Chordata</taxon>
        <taxon>Craniata</taxon>
        <taxon>Vertebrata</taxon>
        <taxon>Cyclostomata</taxon>
        <taxon>Hyperoartia</taxon>
        <taxon>Petromyzontiformes</taxon>
        <taxon>Petromyzontidae</taxon>
        <taxon>Petromyzon</taxon>
    </lineage>
</organism>
<keyword evidence="8" id="KW-0449">Lipoprotein</keyword>
<evidence type="ECO:0000256" key="1">
    <source>
        <dbReference type="ARBA" id="ARBA00004609"/>
    </source>
</evidence>
<dbReference type="AlphaFoldDB" id="A0AAJ7SNF2"/>
<dbReference type="GO" id="GO:0098552">
    <property type="term" value="C:side of membrane"/>
    <property type="evidence" value="ECO:0007669"/>
    <property type="project" value="UniProtKB-KW"/>
</dbReference>
<evidence type="ECO:0000256" key="4">
    <source>
        <dbReference type="ARBA" id="ARBA00022729"/>
    </source>
</evidence>
<accession>A0AAJ7SNF2</accession>
<keyword evidence="5" id="KW-0472">Membrane</keyword>
<dbReference type="RefSeq" id="XP_032801841.1">
    <property type="nucleotide sequence ID" value="XM_032945950.1"/>
</dbReference>
<name>A0AAJ7SNF2_PETMA</name>
<evidence type="ECO:0000256" key="3">
    <source>
        <dbReference type="ARBA" id="ARBA00022622"/>
    </source>
</evidence>
<keyword evidence="2" id="KW-1003">Cell membrane</keyword>
<dbReference type="KEGG" id="pmrn:116938610"/>
<protein>
    <submittedName>
        <fullName evidence="10">Ly6/PLAUR domain-containing protein 6-like</fullName>
    </submittedName>
</protein>
<keyword evidence="9" id="KW-1185">Reference proteome</keyword>